<dbReference type="PANTHER" id="PTHR37950:SF1">
    <property type="entry name" value="4-HYDROXYPHENYLACETATE CATABOLISM PROTEIN"/>
    <property type="match status" value="1"/>
</dbReference>
<dbReference type="AlphaFoldDB" id="A0A7W6KKZ2"/>
<name>A0A7W6KKZ2_9HYPH</name>
<dbReference type="RefSeq" id="WP_183488019.1">
    <property type="nucleotide sequence ID" value="NZ_JACIDZ010000011.1"/>
</dbReference>
<dbReference type="PANTHER" id="PTHR37950">
    <property type="entry name" value="4-HYDROXYPHENYLACETATE CATABOLISM PROTEIN"/>
    <property type="match status" value="1"/>
</dbReference>
<dbReference type="EMBL" id="JACIDZ010000011">
    <property type="protein sequence ID" value="MBB4123239.1"/>
    <property type="molecule type" value="Genomic_DNA"/>
</dbReference>
<dbReference type="EC" id="5.3.3.10" evidence="1"/>
<dbReference type="Proteomes" id="UP000530571">
    <property type="component" value="Unassembled WGS sequence"/>
</dbReference>
<comment type="caution">
    <text evidence="1">The sequence shown here is derived from an EMBL/GenBank/DDBJ whole genome shotgun (WGS) entry which is preliminary data.</text>
</comment>
<keyword evidence="1" id="KW-0413">Isomerase</keyword>
<reference evidence="1 2" key="1">
    <citation type="submission" date="2020-08" db="EMBL/GenBank/DDBJ databases">
        <title>Genomic Encyclopedia of Type Strains, Phase IV (KMG-IV): sequencing the most valuable type-strain genomes for metagenomic binning, comparative biology and taxonomic classification.</title>
        <authorList>
            <person name="Goeker M."/>
        </authorList>
    </citation>
    <scope>NUCLEOTIDE SEQUENCE [LARGE SCALE GENOMIC DNA]</scope>
    <source>
        <strain evidence="1 2">DSM 28101</strain>
    </source>
</reference>
<keyword evidence="2" id="KW-1185">Reference proteome</keyword>
<protein>
    <submittedName>
        <fullName evidence="1">5-carboxymethyl-2-hydroxymuconate isomerase</fullName>
        <ecNumber evidence="1">5.3.3.10</ecNumber>
    </submittedName>
</protein>
<gene>
    <name evidence="1" type="ORF">GGR30_003182</name>
</gene>
<accession>A0A7W6KKZ2</accession>
<dbReference type="GO" id="GO:0008704">
    <property type="term" value="F:5-carboxymethyl-2-hydroxymuconate delta-isomerase activity"/>
    <property type="evidence" value="ECO:0007669"/>
    <property type="project" value="UniProtKB-EC"/>
</dbReference>
<sequence length="130" mass="13894">MPHLRLEYSAPLALETDMAGLCQALRAALAETGVFPLAGIRVRAFAADAYAMTDGNRDDRFLAMVLTVGEGRSEAALHEAGAHVFKVAKAHLADLMARGHLALSLDIAESRSALSFKDNPIHARLSARKA</sequence>
<organism evidence="1 2">
    <name type="scientific">Martelella radicis</name>
    <dbReference type="NCBI Taxonomy" id="1397476"/>
    <lineage>
        <taxon>Bacteria</taxon>
        <taxon>Pseudomonadati</taxon>
        <taxon>Pseudomonadota</taxon>
        <taxon>Alphaproteobacteria</taxon>
        <taxon>Hyphomicrobiales</taxon>
        <taxon>Aurantimonadaceae</taxon>
        <taxon>Martelella</taxon>
    </lineage>
</organism>
<dbReference type="CDD" id="cd00580">
    <property type="entry name" value="CHMI"/>
    <property type="match status" value="1"/>
</dbReference>
<evidence type="ECO:0000313" key="1">
    <source>
        <dbReference type="EMBL" id="MBB4123239.1"/>
    </source>
</evidence>
<dbReference type="InterPro" id="IPR014347">
    <property type="entry name" value="Tautomerase/MIF_sf"/>
</dbReference>
<dbReference type="Gene3D" id="3.30.429.10">
    <property type="entry name" value="Macrophage Migration Inhibitory Factor"/>
    <property type="match status" value="1"/>
</dbReference>
<dbReference type="InterPro" id="IPR004220">
    <property type="entry name" value="5-COMe_2-OHmuconate_Isoase"/>
</dbReference>
<dbReference type="SUPFAM" id="SSF55331">
    <property type="entry name" value="Tautomerase/MIF"/>
    <property type="match status" value="1"/>
</dbReference>
<evidence type="ECO:0000313" key="2">
    <source>
        <dbReference type="Proteomes" id="UP000530571"/>
    </source>
</evidence>
<dbReference type="Pfam" id="PF02962">
    <property type="entry name" value="CHMI"/>
    <property type="match status" value="1"/>
</dbReference>
<proteinExistence type="predicted"/>